<keyword evidence="3" id="KW-1185">Reference proteome</keyword>
<reference evidence="2 3" key="1">
    <citation type="journal article" date="2019" name="Int. J. Syst. Evol. Microbiol.">
        <title>The Global Catalogue of Microorganisms (GCM) 10K type strain sequencing project: providing services to taxonomists for standard genome sequencing and annotation.</title>
        <authorList>
            <consortium name="The Broad Institute Genomics Platform"/>
            <consortium name="The Broad Institute Genome Sequencing Center for Infectious Disease"/>
            <person name="Wu L."/>
            <person name="Ma J."/>
        </authorList>
    </citation>
    <scope>NUCLEOTIDE SEQUENCE [LARGE SCALE GENOMIC DNA]</scope>
    <source>
        <strain evidence="2 3">JCM 11269</strain>
    </source>
</reference>
<name>A0ABN1SYQ7_9ACTN</name>
<organism evidence="2 3">
    <name type="scientific">Streptomyces thermogriseus</name>
    <dbReference type="NCBI Taxonomy" id="75292"/>
    <lineage>
        <taxon>Bacteria</taxon>
        <taxon>Bacillati</taxon>
        <taxon>Actinomycetota</taxon>
        <taxon>Actinomycetes</taxon>
        <taxon>Kitasatosporales</taxon>
        <taxon>Streptomycetaceae</taxon>
        <taxon>Streptomyces</taxon>
    </lineage>
</organism>
<comment type="caution">
    <text evidence="2">The sequence shown here is derived from an EMBL/GenBank/DDBJ whole genome shotgun (WGS) entry which is preliminary data.</text>
</comment>
<dbReference type="Proteomes" id="UP001501072">
    <property type="component" value="Unassembled WGS sequence"/>
</dbReference>
<accession>A0ABN1SYQ7</accession>
<sequence length="131" mass="12647">MPPDGCHGPASGPGGPRERLRDRLSQNGPDALPAGDPGDGGPAAESGMSSGGAPGGASRERTAAEPAAAGRRAPGKAAPGWAAAVRGPWTVACTVATVLLGPPDVTASALDRANAAPRLTRGGSAGRGRTP</sequence>
<protein>
    <submittedName>
        <fullName evidence="2">Uncharacterized protein</fullName>
    </submittedName>
</protein>
<evidence type="ECO:0000256" key="1">
    <source>
        <dbReference type="SAM" id="MobiDB-lite"/>
    </source>
</evidence>
<feature type="compositionally biased region" description="Low complexity" evidence="1">
    <location>
        <begin position="64"/>
        <end position="81"/>
    </location>
</feature>
<dbReference type="EMBL" id="BAAAHU010000022">
    <property type="protein sequence ID" value="GAA1009737.1"/>
    <property type="molecule type" value="Genomic_DNA"/>
</dbReference>
<feature type="region of interest" description="Disordered" evidence="1">
    <location>
        <begin position="1"/>
        <end position="81"/>
    </location>
</feature>
<evidence type="ECO:0000313" key="2">
    <source>
        <dbReference type="EMBL" id="GAA1009737.1"/>
    </source>
</evidence>
<proteinExistence type="predicted"/>
<feature type="compositionally biased region" description="Low complexity" evidence="1">
    <location>
        <begin position="28"/>
        <end position="48"/>
    </location>
</feature>
<gene>
    <name evidence="2" type="ORF">GCM10009564_25820</name>
</gene>
<evidence type="ECO:0000313" key="3">
    <source>
        <dbReference type="Proteomes" id="UP001501072"/>
    </source>
</evidence>
<feature type="region of interest" description="Disordered" evidence="1">
    <location>
        <begin position="107"/>
        <end position="131"/>
    </location>
</feature>